<sequence length="91" mass="9775">MVAGHMIFLHKRPSCKAPSGSTPCQLNTSCCPTASWSSTQPLPANGLPNVRGVCINMAGMLQVQTADRTKRQRLKCMSQCVSISLLAYVPP</sequence>
<evidence type="ECO:0000313" key="1">
    <source>
        <dbReference type="EMBL" id="KAK5873046.1"/>
    </source>
</evidence>
<proteinExistence type="predicted"/>
<dbReference type="Proteomes" id="UP001346869">
    <property type="component" value="Unassembled WGS sequence"/>
</dbReference>
<dbReference type="EMBL" id="JAUZQC010000004">
    <property type="protein sequence ID" value="KAK5873046.1"/>
    <property type="molecule type" value="Genomic_DNA"/>
</dbReference>
<name>A0AAN7XZL6_ELEMC</name>
<accession>A0AAN7XZL6</accession>
<organism evidence="1 2">
    <name type="scientific">Eleginops maclovinus</name>
    <name type="common">Patagonian blennie</name>
    <name type="synonym">Eleginus maclovinus</name>
    <dbReference type="NCBI Taxonomy" id="56733"/>
    <lineage>
        <taxon>Eukaryota</taxon>
        <taxon>Metazoa</taxon>
        <taxon>Chordata</taxon>
        <taxon>Craniata</taxon>
        <taxon>Vertebrata</taxon>
        <taxon>Euteleostomi</taxon>
        <taxon>Actinopterygii</taxon>
        <taxon>Neopterygii</taxon>
        <taxon>Teleostei</taxon>
        <taxon>Neoteleostei</taxon>
        <taxon>Acanthomorphata</taxon>
        <taxon>Eupercaria</taxon>
        <taxon>Perciformes</taxon>
        <taxon>Notothenioidei</taxon>
        <taxon>Eleginopidae</taxon>
        <taxon>Eleginops</taxon>
    </lineage>
</organism>
<dbReference type="AlphaFoldDB" id="A0AAN7XZL6"/>
<gene>
    <name evidence="1" type="ORF">PBY51_013692</name>
</gene>
<reference evidence="1 2" key="2">
    <citation type="journal article" date="2023" name="Mol. Biol. Evol.">
        <title>Genomics of Secondarily Temperate Adaptation in the Only Non-Antarctic Icefish.</title>
        <authorList>
            <person name="Rivera-Colon A.G."/>
            <person name="Rayamajhi N."/>
            <person name="Minhas B.F."/>
            <person name="Madrigal G."/>
            <person name="Bilyk K.T."/>
            <person name="Yoon V."/>
            <person name="Hune M."/>
            <person name="Gregory S."/>
            <person name="Cheng C.H.C."/>
            <person name="Catchen J.M."/>
        </authorList>
    </citation>
    <scope>NUCLEOTIDE SEQUENCE [LARGE SCALE GENOMIC DNA]</scope>
    <source>
        <strain evidence="1">JMC-PN-2008</strain>
    </source>
</reference>
<evidence type="ECO:0000313" key="2">
    <source>
        <dbReference type="Proteomes" id="UP001346869"/>
    </source>
</evidence>
<comment type="caution">
    <text evidence="1">The sequence shown here is derived from an EMBL/GenBank/DDBJ whole genome shotgun (WGS) entry which is preliminary data.</text>
</comment>
<keyword evidence="2" id="KW-1185">Reference proteome</keyword>
<protein>
    <submittedName>
        <fullName evidence="1">Uncharacterized protein</fullName>
    </submittedName>
</protein>
<reference evidence="1 2" key="1">
    <citation type="journal article" date="2023" name="Genes (Basel)">
        <title>Chromosome-Level Genome Assembly and Circadian Gene Repertoire of the Patagonia Blennie Eleginops maclovinus-The Closest Ancestral Proxy of Antarctic Cryonotothenioids.</title>
        <authorList>
            <person name="Cheng C.C."/>
            <person name="Rivera-Colon A.G."/>
            <person name="Minhas B.F."/>
            <person name="Wilson L."/>
            <person name="Rayamajhi N."/>
            <person name="Vargas-Chacoff L."/>
            <person name="Catchen J.M."/>
        </authorList>
    </citation>
    <scope>NUCLEOTIDE SEQUENCE [LARGE SCALE GENOMIC DNA]</scope>
    <source>
        <strain evidence="1">JMC-PN-2008</strain>
    </source>
</reference>